<evidence type="ECO:0000313" key="11">
    <source>
        <dbReference type="Proteomes" id="UP000547614"/>
    </source>
</evidence>
<organism evidence="10 11">
    <name type="scientific">Halomonas cerina</name>
    <dbReference type="NCBI Taxonomy" id="447424"/>
    <lineage>
        <taxon>Bacteria</taxon>
        <taxon>Pseudomonadati</taxon>
        <taxon>Pseudomonadota</taxon>
        <taxon>Gammaproteobacteria</taxon>
        <taxon>Oceanospirillales</taxon>
        <taxon>Halomonadaceae</taxon>
        <taxon>Halomonas</taxon>
    </lineage>
</organism>
<evidence type="ECO:0000256" key="7">
    <source>
        <dbReference type="ARBA" id="ARBA00038093"/>
    </source>
</evidence>
<dbReference type="InterPro" id="IPR022907">
    <property type="entry name" value="VapC_family"/>
</dbReference>
<dbReference type="InterPro" id="IPR050556">
    <property type="entry name" value="Type_II_TA_system_RNase"/>
</dbReference>
<keyword evidence="11" id="KW-1185">Reference proteome</keyword>
<dbReference type="RefSeq" id="WP_183328223.1">
    <property type="nucleotide sequence ID" value="NZ_JACHXP010000032.1"/>
</dbReference>
<comment type="cofactor">
    <cofactor evidence="1 8">
        <name>Mg(2+)</name>
        <dbReference type="ChEBI" id="CHEBI:18420"/>
    </cofactor>
</comment>
<dbReference type="GO" id="GO:0090729">
    <property type="term" value="F:toxin activity"/>
    <property type="evidence" value="ECO:0007669"/>
    <property type="project" value="UniProtKB-KW"/>
</dbReference>
<feature type="binding site" evidence="8">
    <location>
        <position position="5"/>
    </location>
    <ligand>
        <name>Mg(2+)</name>
        <dbReference type="ChEBI" id="CHEBI:18420"/>
    </ligand>
</feature>
<dbReference type="InterPro" id="IPR029060">
    <property type="entry name" value="PIN-like_dom_sf"/>
</dbReference>
<dbReference type="Gene3D" id="3.40.50.1010">
    <property type="entry name" value="5'-nuclease"/>
    <property type="match status" value="1"/>
</dbReference>
<accession>A0A839VEK0</accession>
<evidence type="ECO:0000256" key="3">
    <source>
        <dbReference type="ARBA" id="ARBA00022722"/>
    </source>
</evidence>
<dbReference type="PANTHER" id="PTHR33653">
    <property type="entry name" value="RIBONUCLEASE VAPC2"/>
    <property type="match status" value="1"/>
</dbReference>
<dbReference type="Proteomes" id="UP000547614">
    <property type="component" value="Unassembled WGS sequence"/>
</dbReference>
<dbReference type="SUPFAM" id="SSF88723">
    <property type="entry name" value="PIN domain-like"/>
    <property type="match status" value="1"/>
</dbReference>
<keyword evidence="2 8" id="KW-1277">Toxin-antitoxin system</keyword>
<dbReference type="HAMAP" id="MF_00265">
    <property type="entry name" value="VapC_Nob1"/>
    <property type="match status" value="1"/>
</dbReference>
<comment type="function">
    <text evidence="8">Toxic component of a toxin-antitoxin (TA) system. An RNase.</text>
</comment>
<dbReference type="PANTHER" id="PTHR33653:SF1">
    <property type="entry name" value="RIBONUCLEASE VAPC2"/>
    <property type="match status" value="1"/>
</dbReference>
<comment type="similarity">
    <text evidence="7 8">Belongs to the PINc/VapC protein family.</text>
</comment>
<evidence type="ECO:0000256" key="8">
    <source>
        <dbReference type="HAMAP-Rule" id="MF_00265"/>
    </source>
</evidence>
<comment type="caution">
    <text evidence="10">The sequence shown here is derived from an EMBL/GenBank/DDBJ whole genome shotgun (WGS) entry which is preliminary data.</text>
</comment>
<gene>
    <name evidence="8" type="primary">vapC</name>
    <name evidence="10" type="ORF">FHR94_003811</name>
</gene>
<reference evidence="10 11" key="1">
    <citation type="submission" date="2020-08" db="EMBL/GenBank/DDBJ databases">
        <title>Genomic Encyclopedia of Type Strains, Phase III (KMG-III): the genomes of soil and plant-associated and newly described type strains.</title>
        <authorList>
            <person name="Whitman W."/>
        </authorList>
    </citation>
    <scope>NUCLEOTIDE SEQUENCE [LARGE SCALE GENOMIC DNA]</scope>
    <source>
        <strain evidence="10 11">CECT 7282</strain>
    </source>
</reference>
<keyword evidence="8" id="KW-0800">Toxin</keyword>
<proteinExistence type="inferred from homology"/>
<evidence type="ECO:0000259" key="9">
    <source>
        <dbReference type="Pfam" id="PF01850"/>
    </source>
</evidence>
<dbReference type="AlphaFoldDB" id="A0A839VEK0"/>
<dbReference type="InterPro" id="IPR002716">
    <property type="entry name" value="PIN_dom"/>
</dbReference>
<dbReference type="GO" id="GO:0004540">
    <property type="term" value="F:RNA nuclease activity"/>
    <property type="evidence" value="ECO:0007669"/>
    <property type="project" value="InterPro"/>
</dbReference>
<dbReference type="CDD" id="cd18731">
    <property type="entry name" value="PIN_NgFitB-like"/>
    <property type="match status" value="1"/>
</dbReference>
<protein>
    <recommendedName>
        <fullName evidence="8">Ribonuclease VapC</fullName>
        <shortName evidence="8">RNase VapC</shortName>
        <ecNumber evidence="8">3.1.-.-</ecNumber>
    </recommendedName>
    <alternativeName>
        <fullName evidence="8">Toxin VapC</fullName>
    </alternativeName>
</protein>
<evidence type="ECO:0000256" key="5">
    <source>
        <dbReference type="ARBA" id="ARBA00022801"/>
    </source>
</evidence>
<evidence type="ECO:0000313" key="10">
    <source>
        <dbReference type="EMBL" id="MBB3192515.1"/>
    </source>
</evidence>
<evidence type="ECO:0000256" key="4">
    <source>
        <dbReference type="ARBA" id="ARBA00022723"/>
    </source>
</evidence>
<sequence>MIVLDTNVLSELMRIAPKPRVVAWLDAQEPSSVAITAITVAEILYGIQRLPEGRRRRALASAAAAMFEEDFAGRILAFDAEAAVCYAECVAASEQAGRAVQMADAQIGAICLLHQAVLATRNTRDFESLGVSLVDPWRHLAGEP</sequence>
<keyword evidence="4 8" id="KW-0479">Metal-binding</keyword>
<dbReference type="Pfam" id="PF01850">
    <property type="entry name" value="PIN"/>
    <property type="match status" value="1"/>
</dbReference>
<name>A0A839VEK0_9GAMM</name>
<keyword evidence="6 8" id="KW-0460">Magnesium</keyword>
<keyword evidence="5 8" id="KW-0378">Hydrolase</keyword>
<keyword evidence="3 8" id="KW-0540">Nuclease</keyword>
<feature type="binding site" evidence="8">
    <location>
        <position position="104"/>
    </location>
    <ligand>
        <name>Mg(2+)</name>
        <dbReference type="ChEBI" id="CHEBI:18420"/>
    </ligand>
</feature>
<evidence type="ECO:0000256" key="6">
    <source>
        <dbReference type="ARBA" id="ARBA00022842"/>
    </source>
</evidence>
<dbReference type="GO" id="GO:0016787">
    <property type="term" value="F:hydrolase activity"/>
    <property type="evidence" value="ECO:0007669"/>
    <property type="project" value="UniProtKB-KW"/>
</dbReference>
<dbReference type="EC" id="3.1.-.-" evidence="8"/>
<feature type="domain" description="PIN" evidence="9">
    <location>
        <begin position="2"/>
        <end position="128"/>
    </location>
</feature>
<evidence type="ECO:0000256" key="2">
    <source>
        <dbReference type="ARBA" id="ARBA00022649"/>
    </source>
</evidence>
<dbReference type="GO" id="GO:0000287">
    <property type="term" value="F:magnesium ion binding"/>
    <property type="evidence" value="ECO:0007669"/>
    <property type="project" value="UniProtKB-UniRule"/>
</dbReference>
<dbReference type="EMBL" id="JACHXP010000032">
    <property type="protein sequence ID" value="MBB3192515.1"/>
    <property type="molecule type" value="Genomic_DNA"/>
</dbReference>
<evidence type="ECO:0000256" key="1">
    <source>
        <dbReference type="ARBA" id="ARBA00001946"/>
    </source>
</evidence>